<dbReference type="Pfam" id="PF12728">
    <property type="entry name" value="HTH_17"/>
    <property type="match status" value="1"/>
</dbReference>
<name>A0A562QVB6_9BRAD</name>
<dbReference type="InterPro" id="IPR009061">
    <property type="entry name" value="DNA-bd_dom_put_sf"/>
</dbReference>
<evidence type="ECO:0000313" key="3">
    <source>
        <dbReference type="Proteomes" id="UP000316291"/>
    </source>
</evidence>
<dbReference type="Gene3D" id="1.10.10.10">
    <property type="entry name" value="Winged helix-like DNA-binding domain superfamily/Winged helix DNA-binding domain"/>
    <property type="match status" value="1"/>
</dbReference>
<dbReference type="AlphaFoldDB" id="A0A562QVB6"/>
<dbReference type="Proteomes" id="UP000316291">
    <property type="component" value="Unassembled WGS sequence"/>
</dbReference>
<sequence length="68" mass="7768">MTADLLPQQQLAQILAVSERTLERWRVEGCGPAYLKAGRRVLYRRSDVDQWLDSNARTSTSARVSYNV</sequence>
<proteinExistence type="predicted"/>
<dbReference type="OrthoDB" id="7068969at2"/>
<dbReference type="InterPro" id="IPR041657">
    <property type="entry name" value="HTH_17"/>
</dbReference>
<evidence type="ECO:0000259" key="1">
    <source>
        <dbReference type="Pfam" id="PF12728"/>
    </source>
</evidence>
<dbReference type="RefSeq" id="WP_145832112.1">
    <property type="nucleotide sequence ID" value="NZ_VLLA01000035.1"/>
</dbReference>
<comment type="caution">
    <text evidence="2">The sequence shown here is derived from an EMBL/GenBank/DDBJ whole genome shotgun (WGS) entry which is preliminary data.</text>
</comment>
<gene>
    <name evidence="2" type="ORF">IQ16_07752</name>
</gene>
<dbReference type="InterPro" id="IPR036388">
    <property type="entry name" value="WH-like_DNA-bd_sf"/>
</dbReference>
<feature type="domain" description="Helix-turn-helix" evidence="1">
    <location>
        <begin position="9"/>
        <end position="55"/>
    </location>
</feature>
<evidence type="ECO:0000313" key="2">
    <source>
        <dbReference type="EMBL" id="TWI60254.1"/>
    </source>
</evidence>
<reference evidence="2 3" key="1">
    <citation type="journal article" date="2015" name="Stand. Genomic Sci.">
        <title>Genomic Encyclopedia of Bacterial and Archaeal Type Strains, Phase III: the genomes of soil and plant-associated and newly described type strains.</title>
        <authorList>
            <person name="Whitman W.B."/>
            <person name="Woyke T."/>
            <person name="Klenk H.P."/>
            <person name="Zhou Y."/>
            <person name="Lilburn T.G."/>
            <person name="Beck B.J."/>
            <person name="De Vos P."/>
            <person name="Vandamme P."/>
            <person name="Eisen J.A."/>
            <person name="Garrity G."/>
            <person name="Hugenholtz P."/>
            <person name="Kyrpides N.C."/>
        </authorList>
    </citation>
    <scope>NUCLEOTIDE SEQUENCE [LARGE SCALE GENOMIC DNA]</scope>
    <source>
        <strain evidence="2 3">CGMCC 1.10948</strain>
    </source>
</reference>
<accession>A0A562QVB6</accession>
<dbReference type="SUPFAM" id="SSF46955">
    <property type="entry name" value="Putative DNA-binding domain"/>
    <property type="match status" value="1"/>
</dbReference>
<dbReference type="EMBL" id="VLLA01000035">
    <property type="protein sequence ID" value="TWI60254.1"/>
    <property type="molecule type" value="Genomic_DNA"/>
</dbReference>
<keyword evidence="3" id="KW-1185">Reference proteome</keyword>
<protein>
    <submittedName>
        <fullName evidence="2">Excisionase family DNA binding protein</fullName>
    </submittedName>
</protein>
<organism evidence="2 3">
    <name type="scientific">Bradyrhizobium huanghuaihaiense</name>
    <dbReference type="NCBI Taxonomy" id="990078"/>
    <lineage>
        <taxon>Bacteria</taxon>
        <taxon>Pseudomonadati</taxon>
        <taxon>Pseudomonadota</taxon>
        <taxon>Alphaproteobacteria</taxon>
        <taxon>Hyphomicrobiales</taxon>
        <taxon>Nitrobacteraceae</taxon>
        <taxon>Bradyrhizobium</taxon>
    </lineage>
</organism>